<name>A0A9D4U182_ADICA</name>
<sequence>MKSLREWVLERVLMKVASWHYEEWPLHVRLWIIRAILLPCILYYIPLLDWTEKSLQPFKSALARFLWGKKKASAAPITWDCLTMPMKHGGLGILNLTIHAHARRGPLMKHMVQRDTYWSLCLWYLIDCSVVYFHGTWNITSWDNLFTAAPIKIGFIVSQMLITSWKIIASKLQWNGRQRYTGNSLGVESVFWSHVFQTPPAMLIRKKALSMFKKGIVQINQIMDASHIPKEFLVSRREFRLGNGLRISWNHLCALVHPLTHISLVNTEDRHKDWQLPSSHASWWSCKTDKFYASLHIEVDVAIRCNQQWTLQSPFKLKVFMWRVVMGAIPSVMLMLKKGNGTGACSVCHRNETVRHIFWDCSQVREWWQWFKFWWNQAWGIKFTCMFGFFKTQESAMLFCLHSFRLWYVWYIWNMRNISFYDHVHVLSTRIPSQEIKNRVLEDVMTLRDKELQQRSY</sequence>
<evidence type="ECO:0000259" key="1">
    <source>
        <dbReference type="Pfam" id="PF13966"/>
    </source>
</evidence>
<gene>
    <name evidence="2" type="ORF">GOP47_0026070</name>
</gene>
<protein>
    <recommendedName>
        <fullName evidence="1">Reverse transcriptase zinc-binding domain-containing protein</fullName>
    </recommendedName>
</protein>
<dbReference type="Proteomes" id="UP000886520">
    <property type="component" value="Chromosome 25"/>
</dbReference>
<dbReference type="OrthoDB" id="1749408at2759"/>
<evidence type="ECO:0000313" key="2">
    <source>
        <dbReference type="EMBL" id="KAI5059751.1"/>
    </source>
</evidence>
<organism evidence="2 3">
    <name type="scientific">Adiantum capillus-veneris</name>
    <name type="common">Maidenhair fern</name>
    <dbReference type="NCBI Taxonomy" id="13818"/>
    <lineage>
        <taxon>Eukaryota</taxon>
        <taxon>Viridiplantae</taxon>
        <taxon>Streptophyta</taxon>
        <taxon>Embryophyta</taxon>
        <taxon>Tracheophyta</taxon>
        <taxon>Polypodiopsida</taxon>
        <taxon>Polypodiidae</taxon>
        <taxon>Polypodiales</taxon>
        <taxon>Pteridineae</taxon>
        <taxon>Pteridaceae</taxon>
        <taxon>Vittarioideae</taxon>
        <taxon>Adiantum</taxon>
    </lineage>
</organism>
<comment type="caution">
    <text evidence="2">The sequence shown here is derived from an EMBL/GenBank/DDBJ whole genome shotgun (WGS) entry which is preliminary data.</text>
</comment>
<proteinExistence type="predicted"/>
<keyword evidence="3" id="KW-1185">Reference proteome</keyword>
<dbReference type="Pfam" id="PF13966">
    <property type="entry name" value="zf-RVT"/>
    <property type="match status" value="1"/>
</dbReference>
<evidence type="ECO:0000313" key="3">
    <source>
        <dbReference type="Proteomes" id="UP000886520"/>
    </source>
</evidence>
<dbReference type="InterPro" id="IPR026960">
    <property type="entry name" value="RVT-Znf"/>
</dbReference>
<feature type="domain" description="Reverse transcriptase zinc-binding" evidence="1">
    <location>
        <begin position="290"/>
        <end position="368"/>
    </location>
</feature>
<accession>A0A9D4U182</accession>
<dbReference type="AlphaFoldDB" id="A0A9D4U182"/>
<dbReference type="EMBL" id="JABFUD020000025">
    <property type="protein sequence ID" value="KAI5059751.1"/>
    <property type="molecule type" value="Genomic_DNA"/>
</dbReference>
<reference evidence="2" key="1">
    <citation type="submission" date="2021-01" db="EMBL/GenBank/DDBJ databases">
        <title>Adiantum capillus-veneris genome.</title>
        <authorList>
            <person name="Fang Y."/>
            <person name="Liao Q."/>
        </authorList>
    </citation>
    <scope>NUCLEOTIDE SEQUENCE</scope>
    <source>
        <strain evidence="2">H3</strain>
        <tissue evidence="2">Leaf</tissue>
    </source>
</reference>